<gene>
    <name evidence="2" type="ORF">KIW84_023432</name>
</gene>
<dbReference type="Proteomes" id="UP001058974">
    <property type="component" value="Chromosome 2"/>
</dbReference>
<feature type="compositionally biased region" description="Polar residues" evidence="1">
    <location>
        <begin position="233"/>
        <end position="262"/>
    </location>
</feature>
<dbReference type="Gramene" id="Psat02G0343200-T1">
    <property type="protein sequence ID" value="KAI5437315.1"/>
    <property type="gene ID" value="KIW84_023432"/>
</dbReference>
<accession>A0A9D5BB79</accession>
<comment type="caution">
    <text evidence="2">The sequence shown here is derived from an EMBL/GenBank/DDBJ whole genome shotgun (WGS) entry which is preliminary data.</text>
</comment>
<proteinExistence type="predicted"/>
<evidence type="ECO:0008006" key="4">
    <source>
        <dbReference type="Google" id="ProtNLM"/>
    </source>
</evidence>
<organism evidence="2 3">
    <name type="scientific">Pisum sativum</name>
    <name type="common">Garden pea</name>
    <name type="synonym">Lathyrus oleraceus</name>
    <dbReference type="NCBI Taxonomy" id="3888"/>
    <lineage>
        <taxon>Eukaryota</taxon>
        <taxon>Viridiplantae</taxon>
        <taxon>Streptophyta</taxon>
        <taxon>Embryophyta</taxon>
        <taxon>Tracheophyta</taxon>
        <taxon>Spermatophyta</taxon>
        <taxon>Magnoliopsida</taxon>
        <taxon>eudicotyledons</taxon>
        <taxon>Gunneridae</taxon>
        <taxon>Pentapetalae</taxon>
        <taxon>rosids</taxon>
        <taxon>fabids</taxon>
        <taxon>Fabales</taxon>
        <taxon>Fabaceae</taxon>
        <taxon>Papilionoideae</taxon>
        <taxon>50 kb inversion clade</taxon>
        <taxon>NPAAA clade</taxon>
        <taxon>Hologalegina</taxon>
        <taxon>IRL clade</taxon>
        <taxon>Fabeae</taxon>
        <taxon>Lathyrus</taxon>
    </lineage>
</organism>
<sequence>MPPKMSDRVEALEEKFGALKESLRFRMEEFQKLVMAEFAKFREKPSSEVSPPLSDEVCYEFKMDAKKVELPLFDVDDPVGWVTKAETFLEVQGSSGEVKVRLAKLSMEGATIHWFNLLRETEDNLTRSKLKRSLIERYGGRKSDNPFEELKDLQQTGDVEGTFNPRTCVEAMKIARDVETELRGSLVRRSGGTRQWKGGRESHYGPGGVGENGSGSNLNGGSGLGLQPKLGQYKSNYGSTYTNGGPTKTAQSNINSNPNSSRGMGRPGQNAETRSNLSKNRGIRHLPYSELMDRKAKGLCFRCGERFHPLHQCAEKQFRLVILGDDETINEEGEMLAIELKEEEEEIALECNALGGFWSDKCEGFMKAFYNDEVGRHDDGYQSIDFGRQRSKPLFHRSKS</sequence>
<evidence type="ECO:0000313" key="2">
    <source>
        <dbReference type="EMBL" id="KAI5437315.1"/>
    </source>
</evidence>
<evidence type="ECO:0000313" key="3">
    <source>
        <dbReference type="Proteomes" id="UP001058974"/>
    </source>
</evidence>
<keyword evidence="3" id="KW-1185">Reference proteome</keyword>
<name>A0A9D5BB79_PEA</name>
<reference evidence="2 3" key="1">
    <citation type="journal article" date="2022" name="Nat. Genet.">
        <title>Improved pea reference genome and pan-genome highlight genomic features and evolutionary characteristics.</title>
        <authorList>
            <person name="Yang T."/>
            <person name="Liu R."/>
            <person name="Luo Y."/>
            <person name="Hu S."/>
            <person name="Wang D."/>
            <person name="Wang C."/>
            <person name="Pandey M.K."/>
            <person name="Ge S."/>
            <person name="Xu Q."/>
            <person name="Li N."/>
            <person name="Li G."/>
            <person name="Huang Y."/>
            <person name="Saxena R.K."/>
            <person name="Ji Y."/>
            <person name="Li M."/>
            <person name="Yan X."/>
            <person name="He Y."/>
            <person name="Liu Y."/>
            <person name="Wang X."/>
            <person name="Xiang C."/>
            <person name="Varshney R.K."/>
            <person name="Ding H."/>
            <person name="Gao S."/>
            <person name="Zong X."/>
        </authorList>
    </citation>
    <scope>NUCLEOTIDE SEQUENCE [LARGE SCALE GENOMIC DNA]</scope>
    <source>
        <strain evidence="2 3">cv. Zhongwan 6</strain>
    </source>
</reference>
<dbReference type="EMBL" id="JAMSHJ010000002">
    <property type="protein sequence ID" value="KAI5437315.1"/>
    <property type="molecule type" value="Genomic_DNA"/>
</dbReference>
<dbReference type="AlphaFoldDB" id="A0A9D5BB79"/>
<feature type="region of interest" description="Disordered" evidence="1">
    <location>
        <begin position="189"/>
        <end position="276"/>
    </location>
</feature>
<evidence type="ECO:0000256" key="1">
    <source>
        <dbReference type="SAM" id="MobiDB-lite"/>
    </source>
</evidence>
<feature type="compositionally biased region" description="Gly residues" evidence="1">
    <location>
        <begin position="205"/>
        <end position="224"/>
    </location>
</feature>
<protein>
    <recommendedName>
        <fullName evidence="4">Retrotransposon gag domain-containing protein</fullName>
    </recommendedName>
</protein>